<proteinExistence type="predicted"/>
<dbReference type="AlphaFoldDB" id="A0A7W6GDG8"/>
<dbReference type="RefSeq" id="WP_183902315.1">
    <property type="nucleotide sequence ID" value="NZ_JACIDW010000023.1"/>
</dbReference>
<accession>A0A7W6GDG8</accession>
<keyword evidence="3" id="KW-1185">Reference proteome</keyword>
<organism evidence="2 3">
    <name type="scientific">Rhizobium metallidurans</name>
    <dbReference type="NCBI Taxonomy" id="1265931"/>
    <lineage>
        <taxon>Bacteria</taxon>
        <taxon>Pseudomonadati</taxon>
        <taxon>Pseudomonadota</taxon>
        <taxon>Alphaproteobacteria</taxon>
        <taxon>Hyphomicrobiales</taxon>
        <taxon>Rhizobiaceae</taxon>
        <taxon>Rhizobium/Agrobacterium group</taxon>
        <taxon>Rhizobium</taxon>
    </lineage>
</organism>
<dbReference type="InterPro" id="IPR003615">
    <property type="entry name" value="HNH_nuc"/>
</dbReference>
<protein>
    <recommendedName>
        <fullName evidence="1">HNH nuclease domain-containing protein</fullName>
    </recommendedName>
</protein>
<evidence type="ECO:0000313" key="3">
    <source>
        <dbReference type="Proteomes" id="UP000582090"/>
    </source>
</evidence>
<gene>
    <name evidence="2" type="ORF">GGQ67_004541</name>
</gene>
<name>A0A7W6GDG8_9HYPH</name>
<dbReference type="EMBL" id="JACIDW010000023">
    <property type="protein sequence ID" value="MBB3966849.1"/>
    <property type="molecule type" value="Genomic_DNA"/>
</dbReference>
<feature type="domain" description="HNH nuclease" evidence="1">
    <location>
        <begin position="43"/>
        <end position="86"/>
    </location>
</feature>
<dbReference type="Proteomes" id="UP000582090">
    <property type="component" value="Unassembled WGS sequence"/>
</dbReference>
<dbReference type="Pfam" id="PF13391">
    <property type="entry name" value="HNH_2"/>
    <property type="match status" value="1"/>
</dbReference>
<sequence>MADRKHIPTELKLRLFSAAAGHCQRPDCLAPLFPAEMGGDKHIAEMAHVIPHGEDGPRREERPTGKFEPDTFENLILLCPTCRTIIDKDPEAYPRNTLLGWKAEHVGALARKQGITAYEERRQVRDAVTSAMSENKAVWKEFAPVDGETFKLDPESETAQTWSQRMRSVILPNHFRIIAIIKANLNHANDAEKETFARYQEHVRGLSERHVCDVAGSGIRYPAEMDGMFA</sequence>
<evidence type="ECO:0000313" key="2">
    <source>
        <dbReference type="EMBL" id="MBB3966849.1"/>
    </source>
</evidence>
<evidence type="ECO:0000259" key="1">
    <source>
        <dbReference type="Pfam" id="PF13391"/>
    </source>
</evidence>
<comment type="caution">
    <text evidence="2">The sequence shown here is derived from an EMBL/GenBank/DDBJ whole genome shotgun (WGS) entry which is preliminary data.</text>
</comment>
<reference evidence="2 3" key="1">
    <citation type="submission" date="2020-08" db="EMBL/GenBank/DDBJ databases">
        <title>Genomic Encyclopedia of Type Strains, Phase IV (KMG-IV): sequencing the most valuable type-strain genomes for metagenomic binning, comparative biology and taxonomic classification.</title>
        <authorList>
            <person name="Goeker M."/>
        </authorList>
    </citation>
    <scope>NUCLEOTIDE SEQUENCE [LARGE SCALE GENOMIC DNA]</scope>
    <source>
        <strain evidence="2 3">DSM 26575</strain>
    </source>
</reference>